<dbReference type="InterPro" id="IPR016194">
    <property type="entry name" value="SPOC-like_C_dom_sf"/>
</dbReference>
<feature type="compositionally biased region" description="Basic residues" evidence="3">
    <location>
        <begin position="115"/>
        <end position="142"/>
    </location>
</feature>
<feature type="compositionally biased region" description="Basic and acidic residues" evidence="3">
    <location>
        <begin position="64"/>
        <end position="75"/>
    </location>
</feature>
<feature type="domain" description="Ku" evidence="4">
    <location>
        <begin position="16"/>
        <end position="87"/>
    </location>
</feature>
<proteinExistence type="predicted"/>
<dbReference type="EMBL" id="JAKKZF010000134">
    <property type="protein sequence ID" value="MCG0067011.1"/>
    <property type="molecule type" value="Genomic_DNA"/>
</dbReference>
<feature type="region of interest" description="Disordered" evidence="3">
    <location>
        <begin position="1"/>
        <end position="21"/>
    </location>
</feature>
<protein>
    <recommendedName>
        <fullName evidence="4">Ku domain-containing protein</fullName>
    </recommendedName>
</protein>
<evidence type="ECO:0000256" key="2">
    <source>
        <dbReference type="ARBA" id="ARBA00023172"/>
    </source>
</evidence>
<dbReference type="PANTHER" id="PTHR41251:SF1">
    <property type="entry name" value="NON-HOMOLOGOUS END JOINING PROTEIN KU"/>
    <property type="match status" value="1"/>
</dbReference>
<dbReference type="InterPro" id="IPR009187">
    <property type="entry name" value="Prok_Ku"/>
</dbReference>
<evidence type="ECO:0000256" key="3">
    <source>
        <dbReference type="SAM" id="MobiDB-lite"/>
    </source>
</evidence>
<gene>
    <name evidence="5" type="ORF">L0F81_27735</name>
</gene>
<name>A0ABS9JN82_9ACTN</name>
<sequence length="168" mass="18571">MGGLVGGLRNARPDPGQVAAKPYKLPVKALGRSAEVAVAKYAWSGRERLGILRIRDDVLVLHAMRRPDEIRDPAESRPPPTEVTEEEIPGALALMDTRDHRQAGGGRSAPTGTPRRSRRSPRRSGRRSRFRRPRSRRRRRRSWTMAALRESVQKAKASRTGDAGPGGA</sequence>
<evidence type="ECO:0000259" key="4">
    <source>
        <dbReference type="Pfam" id="PF02735"/>
    </source>
</evidence>
<accession>A0ABS9JN82</accession>
<evidence type="ECO:0000313" key="5">
    <source>
        <dbReference type="EMBL" id="MCG0067011.1"/>
    </source>
</evidence>
<dbReference type="Proteomes" id="UP001299012">
    <property type="component" value="Unassembled WGS sequence"/>
</dbReference>
<feature type="region of interest" description="Disordered" evidence="3">
    <location>
        <begin position="64"/>
        <end position="168"/>
    </location>
</feature>
<evidence type="ECO:0000313" key="6">
    <source>
        <dbReference type="Proteomes" id="UP001299012"/>
    </source>
</evidence>
<keyword evidence="6" id="KW-1185">Reference proteome</keyword>
<keyword evidence="1" id="KW-0238">DNA-binding</keyword>
<dbReference type="SUPFAM" id="SSF100939">
    <property type="entry name" value="SPOC domain-like"/>
    <property type="match status" value="1"/>
</dbReference>
<keyword evidence="2" id="KW-0233">DNA recombination</keyword>
<comment type="caution">
    <text evidence="5">The sequence shown here is derived from an EMBL/GenBank/DDBJ whole genome shotgun (WGS) entry which is preliminary data.</text>
</comment>
<evidence type="ECO:0000256" key="1">
    <source>
        <dbReference type="ARBA" id="ARBA00023125"/>
    </source>
</evidence>
<organism evidence="5 6">
    <name type="scientific">Streptomyces tricolor</name>
    <dbReference type="NCBI Taxonomy" id="68277"/>
    <lineage>
        <taxon>Bacteria</taxon>
        <taxon>Bacillati</taxon>
        <taxon>Actinomycetota</taxon>
        <taxon>Actinomycetes</taxon>
        <taxon>Kitasatosporales</taxon>
        <taxon>Streptomycetaceae</taxon>
        <taxon>Streptomyces</taxon>
        <taxon>Streptomyces violaceoruber group</taxon>
    </lineage>
</organism>
<reference evidence="5 6" key="1">
    <citation type="submission" date="2022-01" db="EMBL/GenBank/DDBJ databases">
        <title>Draft Genome Sequences of Seven Type Strains of the Genus Streptomyces.</title>
        <authorList>
            <person name="Aziz S."/>
            <person name="Coretto E."/>
            <person name="Chronakova A."/>
            <person name="Sproer C."/>
            <person name="Huber K."/>
            <person name="Nouioui I."/>
            <person name="Gross H."/>
        </authorList>
    </citation>
    <scope>NUCLEOTIDE SEQUENCE [LARGE SCALE GENOMIC DNA]</scope>
    <source>
        <strain evidence="5 6">DSM 41685</strain>
    </source>
</reference>
<dbReference type="PANTHER" id="PTHR41251">
    <property type="entry name" value="NON-HOMOLOGOUS END JOINING PROTEIN KU"/>
    <property type="match status" value="1"/>
</dbReference>
<dbReference type="InterPro" id="IPR006164">
    <property type="entry name" value="DNA_bd_Ku70/Ku80"/>
</dbReference>
<dbReference type="Pfam" id="PF02735">
    <property type="entry name" value="Ku"/>
    <property type="match status" value="1"/>
</dbReference>